<keyword evidence="2" id="KW-1185">Reference proteome</keyword>
<comment type="caution">
    <text evidence="1">The sequence shown here is derived from an EMBL/GenBank/DDBJ whole genome shotgun (WGS) entry which is preliminary data.</text>
</comment>
<evidence type="ECO:0000313" key="1">
    <source>
        <dbReference type="EMBL" id="KAI9915407.1"/>
    </source>
</evidence>
<dbReference type="Proteomes" id="UP001163321">
    <property type="component" value="Chromosome 3"/>
</dbReference>
<evidence type="ECO:0000313" key="2">
    <source>
        <dbReference type="Proteomes" id="UP001163321"/>
    </source>
</evidence>
<protein>
    <submittedName>
        <fullName evidence="1">Uncharacterized protein</fullName>
    </submittedName>
</protein>
<proteinExistence type="predicted"/>
<organism evidence="1 2">
    <name type="scientific">Peronosclerospora sorghi</name>
    <dbReference type="NCBI Taxonomy" id="230839"/>
    <lineage>
        <taxon>Eukaryota</taxon>
        <taxon>Sar</taxon>
        <taxon>Stramenopiles</taxon>
        <taxon>Oomycota</taxon>
        <taxon>Peronosporomycetes</taxon>
        <taxon>Peronosporales</taxon>
        <taxon>Peronosporaceae</taxon>
        <taxon>Peronosclerospora</taxon>
    </lineage>
</organism>
<reference evidence="1 2" key="1">
    <citation type="journal article" date="2022" name="bioRxiv">
        <title>The genome of the oomycete Peronosclerospora sorghi, a cosmopolitan pathogen of maize and sorghum, is inflated with dispersed pseudogenes.</title>
        <authorList>
            <person name="Fletcher K."/>
            <person name="Martin F."/>
            <person name="Isakeit T."/>
            <person name="Cavanaugh K."/>
            <person name="Magill C."/>
            <person name="Michelmore R."/>
        </authorList>
    </citation>
    <scope>NUCLEOTIDE SEQUENCE [LARGE SCALE GENOMIC DNA]</scope>
    <source>
        <strain evidence="1">P6</strain>
    </source>
</reference>
<dbReference type="EMBL" id="CM047582">
    <property type="protein sequence ID" value="KAI9915407.1"/>
    <property type="molecule type" value="Genomic_DNA"/>
</dbReference>
<name>A0ACC0WA29_9STRA</name>
<sequence>MAGTPTIPATLKLDMLTTKLETPGIQSHLSGVLLHKKRRQSQPESEESAEKENTNSEIEDDEESHFTAKDYGYRSFGHSMDIDSIRQNRDQGVAKFESLLSDSNPFY</sequence>
<gene>
    <name evidence="1" type="ORF">PsorP6_007386</name>
</gene>
<accession>A0ACC0WA29</accession>